<keyword evidence="5 6" id="KW-0472">Membrane</keyword>
<comment type="caution">
    <text evidence="8">The sequence shown here is derived from an EMBL/GenBank/DDBJ whole genome shotgun (WGS) entry which is preliminary data.</text>
</comment>
<dbReference type="Gene3D" id="1.20.1250.20">
    <property type="entry name" value="MFS general substrate transporter like domains"/>
    <property type="match status" value="1"/>
</dbReference>
<dbReference type="InterPro" id="IPR011701">
    <property type="entry name" value="MFS"/>
</dbReference>
<feature type="transmembrane region" description="Helical" evidence="6">
    <location>
        <begin position="343"/>
        <end position="362"/>
    </location>
</feature>
<accession>A0AAE4FUB1</accession>
<dbReference type="SUPFAM" id="SSF103473">
    <property type="entry name" value="MFS general substrate transporter"/>
    <property type="match status" value="1"/>
</dbReference>
<dbReference type="InterPro" id="IPR020846">
    <property type="entry name" value="MFS_dom"/>
</dbReference>
<dbReference type="AlphaFoldDB" id="A0AAE4FUB1"/>
<keyword evidence="3 6" id="KW-0812">Transmembrane</keyword>
<evidence type="ECO:0000256" key="1">
    <source>
        <dbReference type="ARBA" id="ARBA00004651"/>
    </source>
</evidence>
<dbReference type="PANTHER" id="PTHR23504:SF15">
    <property type="entry name" value="MAJOR FACILITATOR SUPERFAMILY (MFS) PROFILE DOMAIN-CONTAINING PROTEIN"/>
    <property type="match status" value="1"/>
</dbReference>
<feature type="transmembrane region" description="Helical" evidence="6">
    <location>
        <begin position="163"/>
        <end position="185"/>
    </location>
</feature>
<reference evidence="9" key="1">
    <citation type="submission" date="2023-07" db="EMBL/GenBank/DDBJ databases">
        <authorList>
            <person name="Luz R."/>
            <person name="Cordeiro R."/>
            <person name="Fonseca A."/>
            <person name="Goncalves V."/>
        </authorList>
    </citation>
    <scope>NUCLEOTIDE SEQUENCE [LARGE SCALE GENOMIC DNA]</scope>
    <source>
        <strain evidence="9">BACA0444</strain>
    </source>
</reference>
<dbReference type="GO" id="GO:0022857">
    <property type="term" value="F:transmembrane transporter activity"/>
    <property type="evidence" value="ECO:0007669"/>
    <property type="project" value="InterPro"/>
</dbReference>
<feature type="transmembrane region" description="Helical" evidence="6">
    <location>
        <begin position="75"/>
        <end position="93"/>
    </location>
</feature>
<dbReference type="EMBL" id="JAVMIP010000020">
    <property type="protein sequence ID" value="MDS3861998.1"/>
    <property type="molecule type" value="Genomic_DNA"/>
</dbReference>
<dbReference type="PRINTS" id="PR01035">
    <property type="entry name" value="TCRTETA"/>
</dbReference>
<name>A0AAE4FUB1_9CYAN</name>
<dbReference type="InterPro" id="IPR036259">
    <property type="entry name" value="MFS_trans_sf"/>
</dbReference>
<gene>
    <name evidence="8" type="ORF">RIF25_14440</name>
</gene>
<feature type="transmembrane region" description="Helical" evidence="6">
    <location>
        <begin position="244"/>
        <end position="268"/>
    </location>
</feature>
<dbReference type="Pfam" id="PF07690">
    <property type="entry name" value="MFS_1"/>
    <property type="match status" value="1"/>
</dbReference>
<evidence type="ECO:0000256" key="6">
    <source>
        <dbReference type="SAM" id="Phobius"/>
    </source>
</evidence>
<proteinExistence type="predicted"/>
<protein>
    <submittedName>
        <fullName evidence="8">MFS transporter</fullName>
    </submittedName>
</protein>
<feature type="transmembrane region" description="Helical" evidence="6">
    <location>
        <begin position="7"/>
        <end position="31"/>
    </location>
</feature>
<feature type="domain" description="Major facilitator superfamily (MFS) profile" evidence="7">
    <location>
        <begin position="9"/>
        <end position="396"/>
    </location>
</feature>
<feature type="transmembrane region" description="Helical" evidence="6">
    <location>
        <begin position="206"/>
        <end position="238"/>
    </location>
</feature>
<dbReference type="InterPro" id="IPR001958">
    <property type="entry name" value="Tet-R_TetA/multi-R_MdtG-like"/>
</dbReference>
<evidence type="ECO:0000256" key="2">
    <source>
        <dbReference type="ARBA" id="ARBA00022448"/>
    </source>
</evidence>
<feature type="transmembrane region" description="Helical" evidence="6">
    <location>
        <begin position="280"/>
        <end position="298"/>
    </location>
</feature>
<sequence>MPQRPLISPLILILVTIVIDRIGESLIFPILPFLVEPFGLDALGITLLFSVFAAAQFLAAPILGALSDQWGRRPILLFCVFGTAVSYFVFALANQAWIFFLSRIIDGVTGGVVSTAQAYIADSSKPENRAKNFGLTGAAFGIGFIVGPAIGGSLAIINPRLPIFLAGAIALVNVVVAYFTLPESLPKDQRSPMRLQDLNPFRQMGTFLVVPQISGLMVSLFIFNFAFGGFTSVFVLILKNVFGWGVAQAGLVFMVVGIVSTIVQAGLIRRLIPWLGEVRLTIVGFICLAGALMILPWIPRLEPGVSIGVFGSVILLAFGVGIMSPSLRGLISNRVSAQDQGKVMGSSQGLASVAGILGPAWAGWVFSGSQLAPAWQAGLLMILALGFALLSLRPVSVKPL</sequence>
<evidence type="ECO:0000256" key="4">
    <source>
        <dbReference type="ARBA" id="ARBA00022989"/>
    </source>
</evidence>
<organism evidence="8 9">
    <name type="scientific">Pseudocalidococcus azoricus BACA0444</name>
    <dbReference type="NCBI Taxonomy" id="2918990"/>
    <lineage>
        <taxon>Bacteria</taxon>
        <taxon>Bacillati</taxon>
        <taxon>Cyanobacteriota</taxon>
        <taxon>Cyanophyceae</taxon>
        <taxon>Acaryochloridales</taxon>
        <taxon>Thermosynechococcaceae</taxon>
        <taxon>Pseudocalidococcus</taxon>
        <taxon>Pseudocalidococcus azoricus</taxon>
    </lineage>
</organism>
<feature type="transmembrane region" description="Helical" evidence="6">
    <location>
        <begin position="43"/>
        <end position="63"/>
    </location>
</feature>
<evidence type="ECO:0000259" key="7">
    <source>
        <dbReference type="PROSITE" id="PS50850"/>
    </source>
</evidence>
<comment type="subcellular location">
    <subcellularLocation>
        <location evidence="1">Cell membrane</location>
        <topology evidence="1">Multi-pass membrane protein</topology>
    </subcellularLocation>
</comment>
<evidence type="ECO:0000313" key="8">
    <source>
        <dbReference type="EMBL" id="MDS3861998.1"/>
    </source>
</evidence>
<keyword evidence="4 6" id="KW-1133">Transmembrane helix</keyword>
<feature type="transmembrane region" description="Helical" evidence="6">
    <location>
        <begin position="99"/>
        <end position="121"/>
    </location>
</feature>
<dbReference type="Proteomes" id="UP001268256">
    <property type="component" value="Unassembled WGS sequence"/>
</dbReference>
<dbReference type="PROSITE" id="PS50850">
    <property type="entry name" value="MFS"/>
    <property type="match status" value="1"/>
</dbReference>
<evidence type="ECO:0000313" key="9">
    <source>
        <dbReference type="Proteomes" id="UP001268256"/>
    </source>
</evidence>
<keyword evidence="2" id="KW-0813">Transport</keyword>
<dbReference type="RefSeq" id="WP_322879217.1">
    <property type="nucleotide sequence ID" value="NZ_JAVMIP010000020.1"/>
</dbReference>
<evidence type="ECO:0000256" key="5">
    <source>
        <dbReference type="ARBA" id="ARBA00023136"/>
    </source>
</evidence>
<feature type="transmembrane region" description="Helical" evidence="6">
    <location>
        <begin position="304"/>
        <end position="323"/>
    </location>
</feature>
<dbReference type="GO" id="GO:0005886">
    <property type="term" value="C:plasma membrane"/>
    <property type="evidence" value="ECO:0007669"/>
    <property type="project" value="UniProtKB-SubCell"/>
</dbReference>
<feature type="transmembrane region" description="Helical" evidence="6">
    <location>
        <begin position="374"/>
        <end position="392"/>
    </location>
</feature>
<evidence type="ECO:0000256" key="3">
    <source>
        <dbReference type="ARBA" id="ARBA00022692"/>
    </source>
</evidence>
<feature type="transmembrane region" description="Helical" evidence="6">
    <location>
        <begin position="133"/>
        <end position="157"/>
    </location>
</feature>
<keyword evidence="9" id="KW-1185">Reference proteome</keyword>
<dbReference type="PANTHER" id="PTHR23504">
    <property type="entry name" value="MAJOR FACILITATOR SUPERFAMILY DOMAIN-CONTAINING PROTEIN 10"/>
    <property type="match status" value="1"/>
</dbReference>